<feature type="region of interest" description="Disordered" evidence="2">
    <location>
        <begin position="93"/>
        <end position="118"/>
    </location>
</feature>
<organism evidence="5 6">
    <name type="scientific">Microthyrium microscopicum</name>
    <dbReference type="NCBI Taxonomy" id="703497"/>
    <lineage>
        <taxon>Eukaryota</taxon>
        <taxon>Fungi</taxon>
        <taxon>Dikarya</taxon>
        <taxon>Ascomycota</taxon>
        <taxon>Pezizomycotina</taxon>
        <taxon>Dothideomycetes</taxon>
        <taxon>Dothideomycetes incertae sedis</taxon>
        <taxon>Microthyriales</taxon>
        <taxon>Microthyriaceae</taxon>
        <taxon>Microthyrium</taxon>
    </lineage>
</organism>
<evidence type="ECO:0000256" key="1">
    <source>
        <dbReference type="ARBA" id="ARBA00006110"/>
    </source>
</evidence>
<name>A0A6A6UAQ8_9PEZI</name>
<gene>
    <name evidence="5" type="ORF">BT63DRAFT_270986</name>
</gene>
<dbReference type="AlphaFoldDB" id="A0A6A6UAQ8"/>
<dbReference type="Gene3D" id="3.30.70.330">
    <property type="match status" value="1"/>
</dbReference>
<dbReference type="Pfam" id="PF17799">
    <property type="entry name" value="RRM_Rrp7"/>
    <property type="match status" value="1"/>
</dbReference>
<accession>A0A6A6UAQ8</accession>
<dbReference type="GO" id="GO:0003676">
    <property type="term" value="F:nucleic acid binding"/>
    <property type="evidence" value="ECO:0007669"/>
    <property type="project" value="InterPro"/>
</dbReference>
<dbReference type="InterPro" id="IPR035979">
    <property type="entry name" value="RBD_domain_sf"/>
</dbReference>
<dbReference type="InterPro" id="IPR012677">
    <property type="entry name" value="Nucleotide-bd_a/b_plait_sf"/>
</dbReference>
<dbReference type="EMBL" id="MU004236">
    <property type="protein sequence ID" value="KAF2668218.1"/>
    <property type="molecule type" value="Genomic_DNA"/>
</dbReference>
<dbReference type="GO" id="GO:0034456">
    <property type="term" value="C:UTP-C complex"/>
    <property type="evidence" value="ECO:0007669"/>
    <property type="project" value="TreeGrafter"/>
</dbReference>
<dbReference type="GO" id="GO:0000028">
    <property type="term" value="P:ribosomal small subunit assembly"/>
    <property type="evidence" value="ECO:0007669"/>
    <property type="project" value="TreeGrafter"/>
</dbReference>
<proteinExistence type="inferred from homology"/>
<dbReference type="OrthoDB" id="5390at2759"/>
<dbReference type="Proteomes" id="UP000799302">
    <property type="component" value="Unassembled WGS sequence"/>
</dbReference>
<keyword evidence="6" id="KW-1185">Reference proteome</keyword>
<dbReference type="Gene3D" id="6.10.250.1770">
    <property type="match status" value="1"/>
</dbReference>
<feature type="domain" description="Rrp7 RRM-like N-terminal" evidence="4">
    <location>
        <begin position="13"/>
        <end position="186"/>
    </location>
</feature>
<evidence type="ECO:0000313" key="6">
    <source>
        <dbReference type="Proteomes" id="UP000799302"/>
    </source>
</evidence>
<evidence type="ECO:0000259" key="4">
    <source>
        <dbReference type="Pfam" id="PF17799"/>
    </source>
</evidence>
<sequence length="308" mass="34889">MAADKPSSALDAYISLHLALPPAPSRPDAADHILYLRADNHSVPTPDSPRSLFLSNVPVDSSEAAFRAFFKQLGGLVERVAFEDDNAENAQIRVKGQVWDEQTDKKGSKKRKRGTEQDGDIVSTAKVLPSTWSCQTQRSGSSAVVVFVDRATADTVMKECRKRAKKGLSVPWTQAHELGLARYKEHHSLTYPPRDELKAKVNSYLAEYAILEEVRSKKMKQLRNEPDEDGFVTVVRGGRTGPARMEDAKAAKERMMEREKKRIGATFYRFQTREEAKKRERDLREKFENDAKKLKEMRQRKGAIRPES</sequence>
<dbReference type="CDD" id="cd12950">
    <property type="entry name" value="RRP7_Rrp7p"/>
    <property type="match status" value="1"/>
</dbReference>
<evidence type="ECO:0000313" key="5">
    <source>
        <dbReference type="EMBL" id="KAF2668218.1"/>
    </source>
</evidence>
<evidence type="ECO:0000259" key="3">
    <source>
        <dbReference type="Pfam" id="PF12923"/>
    </source>
</evidence>
<reference evidence="5" key="1">
    <citation type="journal article" date="2020" name="Stud. Mycol.">
        <title>101 Dothideomycetes genomes: a test case for predicting lifestyles and emergence of pathogens.</title>
        <authorList>
            <person name="Haridas S."/>
            <person name="Albert R."/>
            <person name="Binder M."/>
            <person name="Bloem J."/>
            <person name="Labutti K."/>
            <person name="Salamov A."/>
            <person name="Andreopoulos B."/>
            <person name="Baker S."/>
            <person name="Barry K."/>
            <person name="Bills G."/>
            <person name="Bluhm B."/>
            <person name="Cannon C."/>
            <person name="Castanera R."/>
            <person name="Culley D."/>
            <person name="Daum C."/>
            <person name="Ezra D."/>
            <person name="Gonzalez J."/>
            <person name="Henrissat B."/>
            <person name="Kuo A."/>
            <person name="Liang C."/>
            <person name="Lipzen A."/>
            <person name="Lutzoni F."/>
            <person name="Magnuson J."/>
            <person name="Mondo S."/>
            <person name="Nolan M."/>
            <person name="Ohm R."/>
            <person name="Pangilinan J."/>
            <person name="Park H.-J."/>
            <person name="Ramirez L."/>
            <person name="Alfaro M."/>
            <person name="Sun H."/>
            <person name="Tritt A."/>
            <person name="Yoshinaga Y."/>
            <person name="Zwiers L.-H."/>
            <person name="Turgeon B."/>
            <person name="Goodwin S."/>
            <person name="Spatafora J."/>
            <person name="Crous P."/>
            <person name="Grigoriev I."/>
        </authorList>
    </citation>
    <scope>NUCLEOTIDE SEQUENCE</scope>
    <source>
        <strain evidence="5">CBS 115976</strain>
    </source>
</reference>
<dbReference type="InterPro" id="IPR024326">
    <property type="entry name" value="RRP7_C"/>
</dbReference>
<dbReference type="InterPro" id="IPR040446">
    <property type="entry name" value="RRP7"/>
</dbReference>
<feature type="domain" description="Ribosomal RNA-processing protein 7 C-terminal" evidence="3">
    <location>
        <begin position="190"/>
        <end position="303"/>
    </location>
</feature>
<dbReference type="InterPro" id="IPR040447">
    <property type="entry name" value="RRM_Rrp7"/>
</dbReference>
<dbReference type="GO" id="GO:0032545">
    <property type="term" value="C:CURI complex"/>
    <property type="evidence" value="ECO:0007669"/>
    <property type="project" value="TreeGrafter"/>
</dbReference>
<evidence type="ECO:0008006" key="7">
    <source>
        <dbReference type="Google" id="ProtNLM"/>
    </source>
</evidence>
<dbReference type="GO" id="GO:0006364">
    <property type="term" value="P:rRNA processing"/>
    <property type="evidence" value="ECO:0007669"/>
    <property type="project" value="TreeGrafter"/>
</dbReference>
<protein>
    <recommendedName>
        <fullName evidence="7">RRM domain-containing protein</fullName>
    </recommendedName>
</protein>
<dbReference type="PANTHER" id="PTHR13191:SF0">
    <property type="entry name" value="RIBOSOMAL RNA-PROCESSING PROTEIN 7 HOMOLOG A-RELATED"/>
    <property type="match status" value="1"/>
</dbReference>
<evidence type="ECO:0000256" key="2">
    <source>
        <dbReference type="SAM" id="MobiDB-lite"/>
    </source>
</evidence>
<dbReference type="SUPFAM" id="SSF54928">
    <property type="entry name" value="RNA-binding domain, RBD"/>
    <property type="match status" value="1"/>
</dbReference>
<comment type="similarity">
    <text evidence="1">Belongs to the RRP7 family.</text>
</comment>
<dbReference type="Pfam" id="PF12923">
    <property type="entry name" value="RRP7"/>
    <property type="match status" value="1"/>
</dbReference>
<feature type="region of interest" description="Disordered" evidence="2">
    <location>
        <begin position="274"/>
        <end position="308"/>
    </location>
</feature>
<dbReference type="PANTHER" id="PTHR13191">
    <property type="entry name" value="RIBOSOMAL RNA PROCESSING PROTEIN 7-RELATED"/>
    <property type="match status" value="1"/>
</dbReference>